<evidence type="ECO:0000256" key="1">
    <source>
        <dbReference type="SAM" id="SignalP"/>
    </source>
</evidence>
<feature type="signal peptide" evidence="1">
    <location>
        <begin position="1"/>
        <end position="16"/>
    </location>
</feature>
<dbReference type="EMBL" id="BAEP01000003">
    <property type="protein sequence ID" value="GAC22363.1"/>
    <property type="molecule type" value="Genomic_DNA"/>
</dbReference>
<name>K6Z048_9ALTE</name>
<evidence type="ECO:0000313" key="2">
    <source>
        <dbReference type="EMBL" id="GAC22363.1"/>
    </source>
</evidence>
<evidence type="ECO:0000313" key="3">
    <source>
        <dbReference type="Proteomes" id="UP000006263"/>
    </source>
</evidence>
<sequence length="44" mass="4671">MLAILFLTLSIRPPFAAGIIFAAEWLAQTCTLQAPDKAALLVIG</sequence>
<gene>
    <name evidence="2" type="ORF">GMES_0053</name>
</gene>
<feature type="chain" id="PRO_5003900522" evidence="1">
    <location>
        <begin position="17"/>
        <end position="44"/>
    </location>
</feature>
<reference evidence="2 3" key="1">
    <citation type="journal article" date="2017" name="Antonie Van Leeuwenhoek">
        <title>Rhizobium rhizosphaerae sp. nov., a novel species isolated from rice rhizosphere.</title>
        <authorList>
            <person name="Zhao J.J."/>
            <person name="Zhang J."/>
            <person name="Zhang R.J."/>
            <person name="Zhang C.W."/>
            <person name="Yin H.Q."/>
            <person name="Zhang X.X."/>
        </authorList>
    </citation>
    <scope>NUCLEOTIDE SEQUENCE [LARGE SCALE GENOMIC DNA]</scope>
    <source>
        <strain evidence="2 3">KMM 241</strain>
    </source>
</reference>
<organism evidence="2 3">
    <name type="scientific">Paraglaciecola mesophila KMM 241</name>
    <dbReference type="NCBI Taxonomy" id="1128912"/>
    <lineage>
        <taxon>Bacteria</taxon>
        <taxon>Pseudomonadati</taxon>
        <taxon>Pseudomonadota</taxon>
        <taxon>Gammaproteobacteria</taxon>
        <taxon>Alteromonadales</taxon>
        <taxon>Alteromonadaceae</taxon>
        <taxon>Paraglaciecola</taxon>
    </lineage>
</organism>
<dbReference type="Proteomes" id="UP000006263">
    <property type="component" value="Unassembled WGS sequence"/>
</dbReference>
<keyword evidence="1" id="KW-0732">Signal</keyword>
<proteinExistence type="predicted"/>
<accession>K6Z048</accession>
<comment type="caution">
    <text evidence="2">The sequence shown here is derived from an EMBL/GenBank/DDBJ whole genome shotgun (WGS) entry which is preliminary data.</text>
</comment>
<dbReference type="AlphaFoldDB" id="K6Z048"/>
<protein>
    <submittedName>
        <fullName evidence="2">Uncharacterized protein</fullName>
    </submittedName>
</protein>